<keyword evidence="2" id="KW-1185">Reference proteome</keyword>
<comment type="caution">
    <text evidence="1">The sequence shown here is derived from an EMBL/GenBank/DDBJ whole genome shotgun (WGS) entry which is preliminary data.</text>
</comment>
<proteinExistence type="predicted"/>
<dbReference type="InterPro" id="IPR006311">
    <property type="entry name" value="TAT_signal"/>
</dbReference>
<accession>A0A5C6M663</accession>
<evidence type="ECO:0000313" key="1">
    <source>
        <dbReference type="EMBL" id="TWW09703.1"/>
    </source>
</evidence>
<dbReference type="AlphaFoldDB" id="A0A5C6M663"/>
<reference evidence="1 2" key="2">
    <citation type="submission" date="2019-08" db="EMBL/GenBank/DDBJ databases">
        <authorList>
            <person name="Henke P."/>
        </authorList>
    </citation>
    <scope>NUCLEOTIDE SEQUENCE [LARGE SCALE GENOMIC DNA]</scope>
    <source>
        <strain evidence="1">Phe10_nw2017</strain>
    </source>
</reference>
<evidence type="ECO:0000313" key="2">
    <source>
        <dbReference type="Proteomes" id="UP000321083"/>
    </source>
</evidence>
<sequence length="429" mass="48203">MTTRRNFLDTAGRSVLAGLGGASLVFAGPQPPLASERRLRLAVLTTEWRYHSHAWHMAERFLAGYPTGGRWHQPRLQVVSAYVDQFPENDLSRQRSEEFGFPIYGSVADALRCGTDKLAVDAVLLIGEHGKYEQTEYGQTKYPRYELFRDAVDVFRRDGRSVPIFNDKHLSWNWEWAKQMYDWSRELGFALDAGSSLPETWRMPAIDLPAGADTEEVMCLAMGGMDSYDFHALEVIQCMVERRRGGETGVQWVHGLSGAGVWQALDAGNWGQGGWDERLFAACLARSQTLHQADTNSHRLPTVEQIRQWVQDPVAYRIQYRDGLRPTMLLMNGLVGDFTFAARLRGRSEPLSTLFYLPPVPNVAYSAELMSRAEETLATGKARVPIERTLLTTGLVEAGVRSAGLGRRVETPHLHISYRAPAESQFANQ</sequence>
<dbReference type="Proteomes" id="UP000321083">
    <property type="component" value="Unassembled WGS sequence"/>
</dbReference>
<protein>
    <submittedName>
        <fullName evidence="1">Uncharacterized protein</fullName>
    </submittedName>
</protein>
<gene>
    <name evidence="1" type="ORF">E3A20_11670</name>
</gene>
<dbReference type="EMBL" id="SRHE01000200">
    <property type="protein sequence ID" value="TWW09703.1"/>
    <property type="molecule type" value="Genomic_DNA"/>
</dbReference>
<organism evidence="1 2">
    <name type="scientific">Planctomyces bekefii</name>
    <dbReference type="NCBI Taxonomy" id="1653850"/>
    <lineage>
        <taxon>Bacteria</taxon>
        <taxon>Pseudomonadati</taxon>
        <taxon>Planctomycetota</taxon>
        <taxon>Planctomycetia</taxon>
        <taxon>Planctomycetales</taxon>
        <taxon>Planctomycetaceae</taxon>
        <taxon>Planctomyces</taxon>
    </lineage>
</organism>
<reference evidence="1 2" key="1">
    <citation type="submission" date="2019-08" db="EMBL/GenBank/DDBJ databases">
        <title>100 year-old enigma solved: identification of Planctomyces bekefii, the type genus and species of the phylum Planctomycetes.</title>
        <authorList>
            <person name="Svetlana D.N."/>
            <person name="Overmann J."/>
        </authorList>
    </citation>
    <scope>NUCLEOTIDE SEQUENCE [LARGE SCALE GENOMIC DNA]</scope>
    <source>
        <strain evidence="1">Phe10_nw2017</strain>
    </source>
</reference>
<name>A0A5C6M663_9PLAN</name>
<dbReference type="PROSITE" id="PS51318">
    <property type="entry name" value="TAT"/>
    <property type="match status" value="1"/>
</dbReference>